<keyword evidence="1" id="KW-1133">Transmembrane helix</keyword>
<evidence type="ECO:0000256" key="1">
    <source>
        <dbReference type="SAM" id="Phobius"/>
    </source>
</evidence>
<keyword evidence="4" id="KW-1185">Reference proteome</keyword>
<comment type="caution">
    <text evidence="3">The sequence shown here is derived from an EMBL/GenBank/DDBJ whole genome shotgun (WGS) entry which is preliminary data.</text>
</comment>
<feature type="domain" description="DUF1206" evidence="2">
    <location>
        <begin position="117"/>
        <end position="183"/>
    </location>
</feature>
<name>A0ABV6PAK4_9MICC</name>
<evidence type="ECO:0000259" key="2">
    <source>
        <dbReference type="Pfam" id="PF06724"/>
    </source>
</evidence>
<dbReference type="Pfam" id="PF06724">
    <property type="entry name" value="DUF1206"/>
    <property type="match status" value="3"/>
</dbReference>
<evidence type="ECO:0000313" key="4">
    <source>
        <dbReference type="Proteomes" id="UP001589862"/>
    </source>
</evidence>
<feature type="domain" description="DUF1206" evidence="2">
    <location>
        <begin position="208"/>
        <end position="276"/>
    </location>
</feature>
<dbReference type="EMBL" id="JBHLUB010000029">
    <property type="protein sequence ID" value="MFC0582151.1"/>
    <property type="molecule type" value="Genomic_DNA"/>
</dbReference>
<feature type="transmembrane region" description="Helical" evidence="1">
    <location>
        <begin position="121"/>
        <end position="138"/>
    </location>
</feature>
<feature type="transmembrane region" description="Helical" evidence="1">
    <location>
        <begin position="32"/>
        <end position="52"/>
    </location>
</feature>
<feature type="transmembrane region" description="Helical" evidence="1">
    <location>
        <begin position="200"/>
        <end position="227"/>
    </location>
</feature>
<reference evidence="3 4" key="1">
    <citation type="submission" date="2024-09" db="EMBL/GenBank/DDBJ databases">
        <authorList>
            <person name="Sun Q."/>
            <person name="Mori K."/>
        </authorList>
    </citation>
    <scope>NUCLEOTIDE SEQUENCE [LARGE SCALE GENOMIC DNA]</scope>
    <source>
        <strain evidence="3 4">NCAIM B.02604</strain>
    </source>
</reference>
<feature type="domain" description="DUF1206" evidence="2">
    <location>
        <begin position="30"/>
        <end position="97"/>
    </location>
</feature>
<feature type="transmembrane region" description="Helical" evidence="1">
    <location>
        <begin position="72"/>
        <end position="100"/>
    </location>
</feature>
<proteinExistence type="predicted"/>
<sequence>MDKAKGTANKGADVAEQVTDSPWFRRAARAGYIANGVIHLVLGVIAWNLAFGGGGEQADQSGAVRTLSEQPFGMVLIWFCMLGAFMLGLWHVSEAIFAAMGRTTKDKSDRAKETVKGAGKAIAFFAIASTCITFAFGGDKDSGDEAQSLTATLMSNPAGAILLYAIGAGLVIAGGFYVYKGVSKKFEEDLKATSRKEISKAITVTGVIGHAAKGLVLAAVGLLFIVATAKNNPEESTGIDGALKAMLDQPFGQPLLAAVGAGLVLFGIYLFMRSAYDRMD</sequence>
<accession>A0ABV6PAK4</accession>
<organism evidence="3 4">
    <name type="scientific">Micrococcoides hystricis</name>
    <dbReference type="NCBI Taxonomy" id="1572761"/>
    <lineage>
        <taxon>Bacteria</taxon>
        <taxon>Bacillati</taxon>
        <taxon>Actinomycetota</taxon>
        <taxon>Actinomycetes</taxon>
        <taxon>Micrococcales</taxon>
        <taxon>Micrococcaceae</taxon>
        <taxon>Micrococcoides</taxon>
    </lineage>
</organism>
<gene>
    <name evidence="3" type="ORF">ACFFFR_07115</name>
</gene>
<feature type="transmembrane region" description="Helical" evidence="1">
    <location>
        <begin position="251"/>
        <end position="272"/>
    </location>
</feature>
<dbReference type="InterPro" id="IPR009597">
    <property type="entry name" value="DUF1206"/>
</dbReference>
<evidence type="ECO:0000313" key="3">
    <source>
        <dbReference type="EMBL" id="MFC0582151.1"/>
    </source>
</evidence>
<feature type="transmembrane region" description="Helical" evidence="1">
    <location>
        <begin position="158"/>
        <end position="179"/>
    </location>
</feature>
<keyword evidence="1" id="KW-0472">Membrane</keyword>
<dbReference type="Proteomes" id="UP001589862">
    <property type="component" value="Unassembled WGS sequence"/>
</dbReference>
<keyword evidence="1" id="KW-0812">Transmembrane</keyword>
<protein>
    <submittedName>
        <fullName evidence="3">DUF1206 domain-containing protein</fullName>
    </submittedName>
</protein>